<keyword evidence="1" id="KW-1185">Reference proteome</keyword>
<dbReference type="Proteomes" id="UP000887578">
    <property type="component" value="Unplaced"/>
</dbReference>
<evidence type="ECO:0000313" key="2">
    <source>
        <dbReference type="WBParaSite" id="PDA_v2.g8813.t1"/>
    </source>
</evidence>
<name>A0A914QX10_9BILA</name>
<protein>
    <submittedName>
        <fullName evidence="2">Uncharacterized protein</fullName>
    </submittedName>
</protein>
<reference evidence="2" key="1">
    <citation type="submission" date="2022-11" db="UniProtKB">
        <authorList>
            <consortium name="WormBaseParasite"/>
        </authorList>
    </citation>
    <scope>IDENTIFICATION</scope>
</reference>
<evidence type="ECO:0000313" key="1">
    <source>
        <dbReference type="Proteomes" id="UP000887578"/>
    </source>
</evidence>
<sequence length="291" mass="33604">MNTDELVFFESPNFPKGMTEDCNITFMLENDENITNLRTWIMFTNGRFHNPSVSNNGTEYYPQILLSNIHSFVLNVTEVSINTLKDLSYSSFQGYIIFDDWTPGCPLESISKTDPFVFTDETEILFLIPTFIQTNTTFLSVLKINPEITDAECTFNEDEPSFKKWGINNGYPNNAKCLLNLTLLSSDYLYYISVKSASRNLDGLPNEFGVDRLTLYTRDKNIQMNDKFTQINRIDFEYVLQAHKNGYNKYAALEFISDGSVSSQGFEVNFEKVVHKYTDLWTHNVLRLELN</sequence>
<proteinExistence type="predicted"/>
<organism evidence="1 2">
    <name type="scientific">Panagrolaimus davidi</name>
    <dbReference type="NCBI Taxonomy" id="227884"/>
    <lineage>
        <taxon>Eukaryota</taxon>
        <taxon>Metazoa</taxon>
        <taxon>Ecdysozoa</taxon>
        <taxon>Nematoda</taxon>
        <taxon>Chromadorea</taxon>
        <taxon>Rhabditida</taxon>
        <taxon>Tylenchina</taxon>
        <taxon>Panagrolaimomorpha</taxon>
        <taxon>Panagrolaimoidea</taxon>
        <taxon>Panagrolaimidae</taxon>
        <taxon>Panagrolaimus</taxon>
    </lineage>
</organism>
<dbReference type="AlphaFoldDB" id="A0A914QX10"/>
<dbReference type="WBParaSite" id="PDA_v2.g8813.t1">
    <property type="protein sequence ID" value="PDA_v2.g8813.t1"/>
    <property type="gene ID" value="PDA_v2.g8813"/>
</dbReference>
<accession>A0A914QX10</accession>